<feature type="domain" description="DUF397" evidence="1">
    <location>
        <begin position="1"/>
        <end position="27"/>
    </location>
</feature>
<dbReference type="Pfam" id="PF04149">
    <property type="entry name" value="DUF397"/>
    <property type="match status" value="1"/>
</dbReference>
<protein>
    <recommendedName>
        <fullName evidence="1">DUF397 domain-containing protein</fullName>
    </recommendedName>
</protein>
<dbReference type="EMBL" id="JAUSQU010000001">
    <property type="protein sequence ID" value="MDP9846852.1"/>
    <property type="molecule type" value="Genomic_DNA"/>
</dbReference>
<evidence type="ECO:0000259" key="1">
    <source>
        <dbReference type="Pfam" id="PF04149"/>
    </source>
</evidence>
<sequence length="33" mass="3691">MRDSKNRQGSILEFTESGWGAFVEGVKRGEFDG</sequence>
<comment type="caution">
    <text evidence="2">The sequence shown here is derived from an EMBL/GenBank/DDBJ whole genome shotgun (WGS) entry which is preliminary data.</text>
</comment>
<name>A0ABT9QJC1_9ACTN</name>
<reference evidence="2 3" key="1">
    <citation type="submission" date="2023-07" db="EMBL/GenBank/DDBJ databases">
        <title>Sequencing the genomes of 1000 actinobacteria strains.</title>
        <authorList>
            <person name="Klenk H.-P."/>
        </authorList>
    </citation>
    <scope>NUCLEOTIDE SEQUENCE [LARGE SCALE GENOMIC DNA]</scope>
    <source>
        <strain evidence="2 3">DSM 46740</strain>
    </source>
</reference>
<keyword evidence="3" id="KW-1185">Reference proteome</keyword>
<organism evidence="2 3">
    <name type="scientific">Streptosporangium lutulentum</name>
    <dbReference type="NCBI Taxonomy" id="1461250"/>
    <lineage>
        <taxon>Bacteria</taxon>
        <taxon>Bacillati</taxon>
        <taxon>Actinomycetota</taxon>
        <taxon>Actinomycetes</taxon>
        <taxon>Streptosporangiales</taxon>
        <taxon>Streptosporangiaceae</taxon>
        <taxon>Streptosporangium</taxon>
    </lineage>
</organism>
<evidence type="ECO:0000313" key="3">
    <source>
        <dbReference type="Proteomes" id="UP001225356"/>
    </source>
</evidence>
<accession>A0ABT9QJC1</accession>
<evidence type="ECO:0000313" key="2">
    <source>
        <dbReference type="EMBL" id="MDP9846852.1"/>
    </source>
</evidence>
<dbReference type="InterPro" id="IPR007278">
    <property type="entry name" value="DUF397"/>
</dbReference>
<gene>
    <name evidence="2" type="ORF">J2853_006063</name>
</gene>
<dbReference type="Proteomes" id="UP001225356">
    <property type="component" value="Unassembled WGS sequence"/>
</dbReference>
<proteinExistence type="predicted"/>